<dbReference type="SUPFAM" id="SSF51120">
    <property type="entry name" value="beta-Roll"/>
    <property type="match status" value="2"/>
</dbReference>
<feature type="signal peptide" evidence="4">
    <location>
        <begin position="1"/>
        <end position="29"/>
    </location>
</feature>
<dbReference type="PANTHER" id="PTHR38340">
    <property type="entry name" value="S-LAYER PROTEIN"/>
    <property type="match status" value="1"/>
</dbReference>
<keyword evidence="2" id="KW-0964">Secreted</keyword>
<name>A0ABS2ACZ9_9ACTN</name>
<dbReference type="Proteomes" id="UP000632138">
    <property type="component" value="Unassembled WGS sequence"/>
</dbReference>
<keyword evidence="6" id="KW-1185">Reference proteome</keyword>
<feature type="region of interest" description="Disordered" evidence="3">
    <location>
        <begin position="167"/>
        <end position="188"/>
    </location>
</feature>
<feature type="chain" id="PRO_5045369100" evidence="4">
    <location>
        <begin position="30"/>
        <end position="386"/>
    </location>
</feature>
<evidence type="ECO:0000256" key="4">
    <source>
        <dbReference type="SAM" id="SignalP"/>
    </source>
</evidence>
<organism evidence="5 6">
    <name type="scientific">Paractinoplanes ovalisporus</name>
    <dbReference type="NCBI Taxonomy" id="2810368"/>
    <lineage>
        <taxon>Bacteria</taxon>
        <taxon>Bacillati</taxon>
        <taxon>Actinomycetota</taxon>
        <taxon>Actinomycetes</taxon>
        <taxon>Micromonosporales</taxon>
        <taxon>Micromonosporaceae</taxon>
        <taxon>Paractinoplanes</taxon>
    </lineage>
</organism>
<protein>
    <submittedName>
        <fullName evidence="5">Calcium-binding protein</fullName>
    </submittedName>
</protein>
<dbReference type="EMBL" id="JAENHP010000004">
    <property type="protein sequence ID" value="MBM2617134.1"/>
    <property type="molecule type" value="Genomic_DNA"/>
</dbReference>
<evidence type="ECO:0000313" key="6">
    <source>
        <dbReference type="Proteomes" id="UP000632138"/>
    </source>
</evidence>
<accession>A0ABS2ACZ9</accession>
<dbReference type="RefSeq" id="WP_203377128.1">
    <property type="nucleotide sequence ID" value="NZ_JAENHP010000004.1"/>
</dbReference>
<dbReference type="PROSITE" id="PS00330">
    <property type="entry name" value="HEMOLYSIN_CALCIUM"/>
    <property type="match status" value="1"/>
</dbReference>
<evidence type="ECO:0000256" key="1">
    <source>
        <dbReference type="ARBA" id="ARBA00004613"/>
    </source>
</evidence>
<gene>
    <name evidence="5" type="ORF">JIG36_16395</name>
</gene>
<dbReference type="PRINTS" id="PR00313">
    <property type="entry name" value="CABNDNGRPT"/>
</dbReference>
<comment type="caution">
    <text evidence="5">The sequence shown here is derived from an EMBL/GenBank/DDBJ whole genome shotgun (WGS) entry which is preliminary data.</text>
</comment>
<reference evidence="5 6" key="1">
    <citation type="submission" date="2021-01" db="EMBL/GenBank/DDBJ databases">
        <title>Actinoplanes sp. nov. LDG1-06 isolated from lichen.</title>
        <authorList>
            <person name="Saeng-In P."/>
            <person name="Phongsopitanun W."/>
            <person name="Kanchanasin P."/>
            <person name="Yuki M."/>
            <person name="Kudo T."/>
            <person name="Ohkuma M."/>
            <person name="Tanasupawat S."/>
        </authorList>
    </citation>
    <scope>NUCLEOTIDE SEQUENCE [LARGE SCALE GENOMIC DNA]</scope>
    <source>
        <strain evidence="5 6">LDG1-06</strain>
    </source>
</reference>
<dbReference type="InterPro" id="IPR011049">
    <property type="entry name" value="Serralysin-like_metalloprot_C"/>
</dbReference>
<evidence type="ECO:0000313" key="5">
    <source>
        <dbReference type="EMBL" id="MBM2617134.1"/>
    </source>
</evidence>
<sequence length="386" mass="38829">MKRTVRIGTGVLGAAAVAGVAWIALPAEAAATGVVSVVSSNIVVYTAASGKANTVVLTRSGNAVTVDDVYGIKAGTGCSAVSGDVTRIRCALPVAPIWVRVDLGDGNDTLINNSGLGMTAWGRAGSDKITGGPLKDDVYGGEGNDGIWGLGGNDVLRGEGGDDAVSGGDGADVLSGSTGNDRLYGGEGNDRAIYGGPGNDRLEGGPGDDFLRGDAGNDIELGGPGTNFFYQDVEYPRGTDADSFAGGDGDDIVLYWQRTNAVTADPDAVKGDDGAVGEGDTIGTSIEQIWGGSGNDRLVGSARGNETLDGGAGKDTLLAGGGDDAVWAGSGIDYVDAGDGRDYCADDVEPGETVINCEYGNGAPALERASLRREAGLIKTEAVAIR</sequence>
<dbReference type="Pfam" id="PF00353">
    <property type="entry name" value="HemolysinCabind"/>
    <property type="match status" value="5"/>
</dbReference>
<keyword evidence="4" id="KW-0732">Signal</keyword>
<dbReference type="InterPro" id="IPR018511">
    <property type="entry name" value="Hemolysin-typ_Ca-bd_CS"/>
</dbReference>
<dbReference type="PANTHER" id="PTHR38340:SF1">
    <property type="entry name" value="S-LAYER PROTEIN"/>
    <property type="match status" value="1"/>
</dbReference>
<comment type="subcellular location">
    <subcellularLocation>
        <location evidence="1">Secreted</location>
    </subcellularLocation>
</comment>
<evidence type="ECO:0000256" key="3">
    <source>
        <dbReference type="SAM" id="MobiDB-lite"/>
    </source>
</evidence>
<evidence type="ECO:0000256" key="2">
    <source>
        <dbReference type="ARBA" id="ARBA00022525"/>
    </source>
</evidence>
<proteinExistence type="predicted"/>
<dbReference type="InterPro" id="IPR001343">
    <property type="entry name" value="Hemolysn_Ca-bd"/>
</dbReference>
<dbReference type="Gene3D" id="2.150.10.10">
    <property type="entry name" value="Serralysin-like metalloprotease, C-terminal"/>
    <property type="match status" value="2"/>
</dbReference>
<dbReference type="InterPro" id="IPR050557">
    <property type="entry name" value="RTX_toxin/Mannuronan_C5-epim"/>
</dbReference>